<dbReference type="Proteomes" id="UP000694420">
    <property type="component" value="Unplaced"/>
</dbReference>
<feature type="domain" description="ENTH" evidence="6">
    <location>
        <begin position="24"/>
        <end position="124"/>
    </location>
</feature>
<dbReference type="InterPro" id="IPR013809">
    <property type="entry name" value="ENTH"/>
</dbReference>
<name>A0A8C6ZDD6_NOTPE</name>
<evidence type="ECO:0000256" key="4">
    <source>
        <dbReference type="ARBA" id="ARBA00023329"/>
    </source>
</evidence>
<dbReference type="Pfam" id="PF25827">
    <property type="entry name" value="TVHS-like"/>
    <property type="match status" value="1"/>
</dbReference>
<dbReference type="InterPro" id="IPR008942">
    <property type="entry name" value="ENTH_VHS"/>
</dbReference>
<dbReference type="Pfam" id="PF01417">
    <property type="entry name" value="ENTH"/>
    <property type="match status" value="1"/>
</dbReference>
<feature type="compositionally biased region" description="Low complexity" evidence="5">
    <location>
        <begin position="183"/>
        <end position="197"/>
    </location>
</feature>
<accession>A0A8C6ZDD6</accession>
<dbReference type="PANTHER" id="PTHR21514">
    <property type="entry name" value="AP-4 COMPLEX ACCESSORY SUBUNIT TEPSIN"/>
    <property type="match status" value="1"/>
</dbReference>
<keyword evidence="9" id="KW-1185">Reference proteome</keyword>
<proteinExistence type="predicted"/>
<feature type="compositionally biased region" description="Low complexity" evidence="5">
    <location>
        <begin position="236"/>
        <end position="251"/>
    </location>
</feature>
<evidence type="ECO:0000259" key="7">
    <source>
        <dbReference type="Pfam" id="PF25827"/>
    </source>
</evidence>
<reference evidence="8" key="2">
    <citation type="submission" date="2025-09" db="UniProtKB">
        <authorList>
            <consortium name="Ensembl"/>
        </authorList>
    </citation>
    <scope>IDENTIFICATION</scope>
</reference>
<dbReference type="PANTHER" id="PTHR21514:SF0">
    <property type="entry name" value="AP-4 COMPLEX ACCESSORY SUBUNIT TEPSIN"/>
    <property type="match status" value="1"/>
</dbReference>
<evidence type="ECO:0000256" key="5">
    <source>
        <dbReference type="SAM" id="MobiDB-lite"/>
    </source>
</evidence>
<keyword evidence="3" id="KW-0333">Golgi apparatus</keyword>
<evidence type="ECO:0000313" key="9">
    <source>
        <dbReference type="Proteomes" id="UP000694420"/>
    </source>
</evidence>
<reference evidence="8" key="1">
    <citation type="submission" date="2025-08" db="UniProtKB">
        <authorList>
            <consortium name="Ensembl"/>
        </authorList>
    </citation>
    <scope>IDENTIFICATION</scope>
</reference>
<dbReference type="GO" id="GO:0031410">
    <property type="term" value="C:cytoplasmic vesicle"/>
    <property type="evidence" value="ECO:0007669"/>
    <property type="project" value="UniProtKB-SubCell"/>
</dbReference>
<feature type="compositionally biased region" description="Polar residues" evidence="5">
    <location>
        <begin position="219"/>
        <end position="228"/>
    </location>
</feature>
<feature type="domain" description="AP-4 complex accessory subunit Tepsin VHS/ENTH-like" evidence="7">
    <location>
        <begin position="265"/>
        <end position="362"/>
    </location>
</feature>
<dbReference type="Ensembl" id="ENSNPET00000014279.1">
    <property type="protein sequence ID" value="ENSNPEP00000013942.1"/>
    <property type="gene ID" value="ENSNPEG00000010414.1"/>
</dbReference>
<dbReference type="InterPro" id="IPR039273">
    <property type="entry name" value="TEPSIN"/>
</dbReference>
<keyword evidence="4" id="KW-0968">Cytoplasmic vesicle</keyword>
<organism evidence="8 9">
    <name type="scientific">Nothoprocta perdicaria</name>
    <name type="common">Chilean tinamou</name>
    <name type="synonym">Crypturus perdicarius</name>
    <dbReference type="NCBI Taxonomy" id="30464"/>
    <lineage>
        <taxon>Eukaryota</taxon>
        <taxon>Metazoa</taxon>
        <taxon>Chordata</taxon>
        <taxon>Craniata</taxon>
        <taxon>Vertebrata</taxon>
        <taxon>Euteleostomi</taxon>
        <taxon>Archelosauria</taxon>
        <taxon>Archosauria</taxon>
        <taxon>Dinosauria</taxon>
        <taxon>Saurischia</taxon>
        <taxon>Theropoda</taxon>
        <taxon>Coelurosauria</taxon>
        <taxon>Aves</taxon>
        <taxon>Palaeognathae</taxon>
        <taxon>Tinamiformes</taxon>
        <taxon>Tinamidae</taxon>
        <taxon>Nothoprocta</taxon>
    </lineage>
</organism>
<sequence length="494" mass="51097">SVMAAPLRDRLSFLSRLPALLKGTADDDAPCPGYLLDDIARISHESPGSSQCLLEYLLQRLQSRSCRVKLKVLKILLHTCARGSPRFALQLRSNAAFVREAAVFTGPPDPLHGNGLNQKVRAAAQVGIAIMFPLALVPPGMGSKSSSNMQGFGFSTPRGSRLHAQGGRLGLILSMGAVGLASSRAGGQRGRSAGLRAPVPAARHQPGLPGGGWEEPDSGHSSQDSWQGNGERGRASDSCSKSGSDSLSGAKRGAADADGLGDCVREVGLVRALTRGARVFLTREEAQLFVKECALLNCEVVLELLGRALEDRRSPQRSLCAVSALMCSDLLSLEHIHAATRQRLQQLSQGSPGPVANRATKVTAGASPRALSLRRGPQGSDLLTDTPPPPGQGLLEPVSAVPPAPGTRARPCAAGTDGPEPRSGLAGTAGDAAPARSLSLFAGMELVARPGTVLPPDCPPAAPRTLCPAGDTGAVARPDAGGTAEPSAFPFLNM</sequence>
<evidence type="ECO:0000259" key="6">
    <source>
        <dbReference type="Pfam" id="PF01417"/>
    </source>
</evidence>
<evidence type="ECO:0000256" key="2">
    <source>
        <dbReference type="ARBA" id="ARBA00004601"/>
    </source>
</evidence>
<evidence type="ECO:0000256" key="3">
    <source>
        <dbReference type="ARBA" id="ARBA00023034"/>
    </source>
</evidence>
<feature type="region of interest" description="Disordered" evidence="5">
    <location>
        <begin position="344"/>
        <end position="431"/>
    </location>
</feature>
<dbReference type="InterPro" id="IPR035802">
    <property type="entry name" value="ENTH/VHS_tepsin"/>
</dbReference>
<dbReference type="InterPro" id="IPR058028">
    <property type="entry name" value="Tepsin_VHS/ENTH-like"/>
</dbReference>
<dbReference type="SUPFAM" id="SSF48464">
    <property type="entry name" value="ENTH/VHS domain"/>
    <property type="match status" value="1"/>
</dbReference>
<evidence type="ECO:0000256" key="1">
    <source>
        <dbReference type="ARBA" id="ARBA00004541"/>
    </source>
</evidence>
<comment type="subcellular location">
    <subcellularLocation>
        <location evidence="1">Cytoplasmic vesicle</location>
    </subcellularLocation>
    <subcellularLocation>
        <location evidence="2">Golgi apparatus</location>
        <location evidence="2">trans-Golgi network</location>
    </subcellularLocation>
</comment>
<dbReference type="AlphaFoldDB" id="A0A8C6ZDD6"/>
<protein>
    <submittedName>
        <fullName evidence="8">TEPSIN adaptor related protein complex 4 accessory protein</fullName>
    </submittedName>
</protein>
<dbReference type="CDD" id="cd03572">
    <property type="entry name" value="ENTH_like_Tepsin"/>
    <property type="match status" value="1"/>
</dbReference>
<feature type="region of interest" description="Disordered" evidence="5">
    <location>
        <begin position="183"/>
        <end position="256"/>
    </location>
</feature>
<evidence type="ECO:0000313" key="8">
    <source>
        <dbReference type="Ensembl" id="ENSNPEP00000013942.1"/>
    </source>
</evidence>
<dbReference type="Gene3D" id="1.25.40.90">
    <property type="match status" value="1"/>
</dbReference>
<dbReference type="GO" id="GO:0032588">
    <property type="term" value="C:trans-Golgi network membrane"/>
    <property type="evidence" value="ECO:0007669"/>
    <property type="project" value="TreeGrafter"/>
</dbReference>